<evidence type="ECO:0000256" key="7">
    <source>
        <dbReference type="ARBA" id="ARBA00023136"/>
    </source>
</evidence>
<keyword evidence="9 10" id="KW-0998">Cell outer membrane</keyword>
<dbReference type="GO" id="GO:0015344">
    <property type="term" value="F:siderophore uptake transmembrane transporter activity"/>
    <property type="evidence" value="ECO:0007669"/>
    <property type="project" value="TreeGrafter"/>
</dbReference>
<accession>A0A5S5DY22</accession>
<organism evidence="14 15">
    <name type="scientific">Tenacibaculum adriaticum</name>
    <dbReference type="NCBI Taxonomy" id="413713"/>
    <lineage>
        <taxon>Bacteria</taxon>
        <taxon>Pseudomonadati</taxon>
        <taxon>Bacteroidota</taxon>
        <taxon>Flavobacteriia</taxon>
        <taxon>Flavobacteriales</taxon>
        <taxon>Flavobacteriaceae</taxon>
        <taxon>Tenacibaculum</taxon>
    </lineage>
</organism>
<dbReference type="OrthoDB" id="9764669at2"/>
<sequence length="820" mass="92156">MKQITIFFFLFCTYSIFAQKATIIEAETGKPIEAVAVFNKNKSITSVTDINGLIDVSSFKDDEIIYFSHVSYAEFKVKKSTIKVNDFKVYLSKDSEQLDEVVVSVFKNNAKTNRIAEQIAVIEKHEIEKIAPQTSADLLASVPGIKVQKSQFGGGSPVLRGMESNRVLLVVDGVRMNNAIYRKGHLQNSITVSPSLLDRTEVVFGPSSVIYGSDALGGVIHYYTKTPKLSEKKQVKSNLFSRFSTVNSEITNSVSAEISFPKWASFTNVTYSDYGDLTMGKNRSHRFDDWGKVFFYSENLNGNYKEDSTPNSDPNTQKNTGFTQTDVLQKFYVPLSKNTDLKVNIQYSTSSNIPRFDRLTETKDGDLKFAEWYYGPQERLLISSQLDINPKKKWIDKGTFTLAYQDIKESRMQRKLGSLDRSYRKENVDVFSVTGDFSVATDTNRDLGYGFEVAYNDVGSNSYGKTLNIVNNQIDGFSGDFPVQSRYADGGGSYFNSALYVDYRQDVSKKSTLNTGVRFTQTNLKAKWIDNTFITLPSNEISLNNSAFTATIGYVYKPNRTWQLNTVISSGFRSPNLDDVGKVREKNGNVTVPNINLKPEHAYNAEIGAQKYFNDRKFRVGANVYYTLLRNYIYREAFQLNGSSTIMYDGEEGNIVANVNKGNAYITGFTASYQGKLHKNWTTSGSVTYTKGKAFDTNEPMSSIPPVFGNFDLNYVNSKLEAGADVRFNARKNITDYNLVEGIDNQNQTPVINPDAEKDIDKYYGTPSWMAVGLYSKYSINDNFALQARMSNIFDQHYKEFASGISAPGRNFSLALFANL</sequence>
<evidence type="ECO:0000256" key="11">
    <source>
        <dbReference type="RuleBase" id="RU003357"/>
    </source>
</evidence>
<evidence type="ECO:0000259" key="13">
    <source>
        <dbReference type="Pfam" id="PF07715"/>
    </source>
</evidence>
<keyword evidence="7 10" id="KW-0472">Membrane</keyword>
<dbReference type="InterPro" id="IPR036942">
    <property type="entry name" value="Beta-barrel_TonB_sf"/>
</dbReference>
<comment type="caution">
    <text evidence="14">The sequence shown here is derived from an EMBL/GenBank/DDBJ whole genome shotgun (WGS) entry which is preliminary data.</text>
</comment>
<dbReference type="Gene3D" id="2.40.170.20">
    <property type="entry name" value="TonB-dependent receptor, beta-barrel domain"/>
    <property type="match status" value="1"/>
</dbReference>
<keyword evidence="15" id="KW-1185">Reference proteome</keyword>
<keyword evidence="3 10" id="KW-1134">Transmembrane beta strand</keyword>
<dbReference type="CDD" id="cd01347">
    <property type="entry name" value="ligand_gated_channel"/>
    <property type="match status" value="1"/>
</dbReference>
<reference evidence="14 15" key="1">
    <citation type="submission" date="2019-07" db="EMBL/GenBank/DDBJ databases">
        <title>Genomic Encyclopedia of Type Strains, Phase IV (KMG-IV): sequencing the most valuable type-strain genomes for metagenomic binning, comparative biology and taxonomic classification.</title>
        <authorList>
            <person name="Goeker M."/>
        </authorList>
    </citation>
    <scope>NUCLEOTIDE SEQUENCE [LARGE SCALE GENOMIC DNA]</scope>
    <source>
        <strain evidence="14 15">DSM 18961</strain>
    </source>
</reference>
<dbReference type="Pfam" id="PF00593">
    <property type="entry name" value="TonB_dep_Rec_b-barrel"/>
    <property type="match status" value="1"/>
</dbReference>
<evidence type="ECO:0000256" key="6">
    <source>
        <dbReference type="ARBA" id="ARBA00023077"/>
    </source>
</evidence>
<keyword evidence="4 10" id="KW-0812">Transmembrane</keyword>
<dbReference type="RefSeq" id="WP_148868382.1">
    <property type="nucleotide sequence ID" value="NZ_VNIA01000001.1"/>
</dbReference>
<dbReference type="SUPFAM" id="SSF56935">
    <property type="entry name" value="Porins"/>
    <property type="match status" value="1"/>
</dbReference>
<evidence type="ECO:0000256" key="4">
    <source>
        <dbReference type="ARBA" id="ARBA00022692"/>
    </source>
</evidence>
<evidence type="ECO:0000256" key="8">
    <source>
        <dbReference type="ARBA" id="ARBA00023170"/>
    </source>
</evidence>
<dbReference type="InterPro" id="IPR008969">
    <property type="entry name" value="CarboxyPept-like_regulatory"/>
</dbReference>
<dbReference type="InterPro" id="IPR037066">
    <property type="entry name" value="Plug_dom_sf"/>
</dbReference>
<keyword evidence="5" id="KW-0732">Signal</keyword>
<evidence type="ECO:0000313" key="15">
    <source>
        <dbReference type="Proteomes" id="UP000323136"/>
    </source>
</evidence>
<dbReference type="GO" id="GO:0009279">
    <property type="term" value="C:cell outer membrane"/>
    <property type="evidence" value="ECO:0007669"/>
    <property type="project" value="UniProtKB-SubCell"/>
</dbReference>
<evidence type="ECO:0000256" key="1">
    <source>
        <dbReference type="ARBA" id="ARBA00004571"/>
    </source>
</evidence>
<dbReference type="InterPro" id="IPR012910">
    <property type="entry name" value="Plug_dom"/>
</dbReference>
<name>A0A5S5DY22_9FLAO</name>
<dbReference type="PANTHER" id="PTHR30069:SF29">
    <property type="entry name" value="HEMOGLOBIN AND HEMOGLOBIN-HAPTOGLOBIN-BINDING PROTEIN 1-RELATED"/>
    <property type="match status" value="1"/>
</dbReference>
<dbReference type="InterPro" id="IPR039426">
    <property type="entry name" value="TonB-dep_rcpt-like"/>
</dbReference>
<dbReference type="EMBL" id="VNIA01000001">
    <property type="protein sequence ID" value="TYP99672.1"/>
    <property type="molecule type" value="Genomic_DNA"/>
</dbReference>
<evidence type="ECO:0000256" key="9">
    <source>
        <dbReference type="ARBA" id="ARBA00023237"/>
    </source>
</evidence>
<keyword evidence="8 14" id="KW-0675">Receptor</keyword>
<feature type="domain" description="TonB-dependent receptor-like beta-barrel" evidence="12">
    <location>
        <begin position="344"/>
        <end position="793"/>
    </location>
</feature>
<dbReference type="Pfam" id="PF07715">
    <property type="entry name" value="Plug"/>
    <property type="match status" value="1"/>
</dbReference>
<protein>
    <submittedName>
        <fullName evidence="14">Hemoglobin/transferrin/lactoferrin receptor protein</fullName>
    </submittedName>
</protein>
<comment type="subcellular location">
    <subcellularLocation>
        <location evidence="1 10">Cell outer membrane</location>
        <topology evidence="1 10">Multi-pass membrane protein</topology>
    </subcellularLocation>
</comment>
<comment type="similarity">
    <text evidence="10 11">Belongs to the TonB-dependent receptor family.</text>
</comment>
<feature type="domain" description="TonB-dependent receptor plug" evidence="13">
    <location>
        <begin position="114"/>
        <end position="219"/>
    </location>
</feature>
<keyword evidence="2 10" id="KW-0813">Transport</keyword>
<dbReference type="SUPFAM" id="SSF49464">
    <property type="entry name" value="Carboxypeptidase regulatory domain-like"/>
    <property type="match status" value="1"/>
</dbReference>
<dbReference type="InterPro" id="IPR000531">
    <property type="entry name" value="Beta-barrel_TonB"/>
</dbReference>
<dbReference type="PANTHER" id="PTHR30069">
    <property type="entry name" value="TONB-DEPENDENT OUTER MEMBRANE RECEPTOR"/>
    <property type="match status" value="1"/>
</dbReference>
<evidence type="ECO:0000256" key="5">
    <source>
        <dbReference type="ARBA" id="ARBA00022729"/>
    </source>
</evidence>
<dbReference type="Gene3D" id="2.170.130.10">
    <property type="entry name" value="TonB-dependent receptor, plug domain"/>
    <property type="match status" value="1"/>
</dbReference>
<dbReference type="AlphaFoldDB" id="A0A5S5DY22"/>
<keyword evidence="6 11" id="KW-0798">TonB box</keyword>
<dbReference type="Proteomes" id="UP000323136">
    <property type="component" value="Unassembled WGS sequence"/>
</dbReference>
<evidence type="ECO:0000256" key="10">
    <source>
        <dbReference type="PROSITE-ProRule" id="PRU01360"/>
    </source>
</evidence>
<proteinExistence type="inferred from homology"/>
<dbReference type="GO" id="GO:0044718">
    <property type="term" value="P:siderophore transmembrane transport"/>
    <property type="evidence" value="ECO:0007669"/>
    <property type="project" value="TreeGrafter"/>
</dbReference>
<evidence type="ECO:0000313" key="14">
    <source>
        <dbReference type="EMBL" id="TYP99672.1"/>
    </source>
</evidence>
<evidence type="ECO:0000256" key="2">
    <source>
        <dbReference type="ARBA" id="ARBA00022448"/>
    </source>
</evidence>
<gene>
    <name evidence="14" type="ORF">C7447_101276</name>
</gene>
<evidence type="ECO:0000259" key="12">
    <source>
        <dbReference type="Pfam" id="PF00593"/>
    </source>
</evidence>
<dbReference type="PROSITE" id="PS52016">
    <property type="entry name" value="TONB_DEPENDENT_REC_3"/>
    <property type="match status" value="1"/>
</dbReference>
<evidence type="ECO:0000256" key="3">
    <source>
        <dbReference type="ARBA" id="ARBA00022452"/>
    </source>
</evidence>